<sequence>MFRRDYLLRMVEEMTEMIGKVFELKQKKMHIDALWELDEWLKRQFRLNSQLLNSLPVEDIIDLFRLGDGVEVDKVQQVARIMEEEGRVYMDQGSTDQALVRWMKALHLYLYSLLHGANREILSAPERVAALLEEIKGYELPEKTERLKALYHEKAGRYDEAENSWYRLSRQDQYAQEAAEFYKRLLLHEDAQLEQGGLPRTEVEEGLRELQGR</sequence>
<proteinExistence type="predicted"/>
<name>A0AAX3N003_9BACL</name>
<protein>
    <submittedName>
        <fullName evidence="1">DUF6483 family protein</fullName>
    </submittedName>
</protein>
<dbReference type="EMBL" id="CP118101">
    <property type="protein sequence ID" value="WDH82020.1"/>
    <property type="molecule type" value="Genomic_DNA"/>
</dbReference>
<dbReference type="Proteomes" id="UP001220962">
    <property type="component" value="Chromosome"/>
</dbReference>
<dbReference type="Pfam" id="PF20092">
    <property type="entry name" value="DUF6483"/>
    <property type="match status" value="1"/>
</dbReference>
<accession>A0AAX3N003</accession>
<dbReference type="AlphaFoldDB" id="A0AAX3N003"/>
<dbReference type="RefSeq" id="WP_274359063.1">
    <property type="nucleotide sequence ID" value="NZ_CP118101.1"/>
</dbReference>
<reference evidence="1" key="1">
    <citation type="submission" date="2023-02" db="EMBL/GenBank/DDBJ databases">
        <title>Pathogen: clinical or host-associated sample.</title>
        <authorList>
            <person name="Hergert J."/>
            <person name="Casey R."/>
            <person name="Wagner J."/>
            <person name="Young E.L."/>
            <person name="Oakeson K.F."/>
        </authorList>
    </citation>
    <scope>NUCLEOTIDE SEQUENCE</scope>
    <source>
        <strain evidence="1">2022CK-00830</strain>
    </source>
</reference>
<evidence type="ECO:0000313" key="1">
    <source>
        <dbReference type="EMBL" id="WDH82020.1"/>
    </source>
</evidence>
<organism evidence="1 2">
    <name type="scientific">Paenibacillus urinalis</name>
    <dbReference type="NCBI Taxonomy" id="521520"/>
    <lineage>
        <taxon>Bacteria</taxon>
        <taxon>Bacillati</taxon>
        <taxon>Bacillota</taxon>
        <taxon>Bacilli</taxon>
        <taxon>Bacillales</taxon>
        <taxon>Paenibacillaceae</taxon>
        <taxon>Paenibacillus</taxon>
    </lineage>
</organism>
<evidence type="ECO:0000313" key="2">
    <source>
        <dbReference type="Proteomes" id="UP001220962"/>
    </source>
</evidence>
<gene>
    <name evidence="1" type="ORF">PUW23_21490</name>
</gene>
<dbReference type="InterPro" id="IPR045507">
    <property type="entry name" value="DUF6483"/>
</dbReference>